<feature type="coiled-coil region" evidence="8">
    <location>
        <begin position="279"/>
        <end position="345"/>
    </location>
</feature>
<dbReference type="InterPro" id="IPR003856">
    <property type="entry name" value="LPS_length_determ_N"/>
</dbReference>
<evidence type="ECO:0000256" key="1">
    <source>
        <dbReference type="ARBA" id="ARBA00004651"/>
    </source>
</evidence>
<evidence type="ECO:0000256" key="8">
    <source>
        <dbReference type="SAM" id="Coils"/>
    </source>
</evidence>
<protein>
    <recommendedName>
        <fullName evidence="14">Polysaccharide biosynthesis tyrosine autokinase</fullName>
    </recommendedName>
</protein>
<evidence type="ECO:0000313" key="12">
    <source>
        <dbReference type="EMBL" id="QDZ10709.1"/>
    </source>
</evidence>
<feature type="domain" description="Tyrosine-protein kinase G-rich" evidence="11">
    <location>
        <begin position="365"/>
        <end position="436"/>
    </location>
</feature>
<dbReference type="InterPro" id="IPR005702">
    <property type="entry name" value="Wzc-like_C"/>
</dbReference>
<proteinExistence type="predicted"/>
<dbReference type="GO" id="GO:0004713">
    <property type="term" value="F:protein tyrosine kinase activity"/>
    <property type="evidence" value="ECO:0007669"/>
    <property type="project" value="TreeGrafter"/>
</dbReference>
<dbReference type="GO" id="GO:0005886">
    <property type="term" value="C:plasma membrane"/>
    <property type="evidence" value="ECO:0007669"/>
    <property type="project" value="UniProtKB-SubCell"/>
</dbReference>
<evidence type="ECO:0000256" key="3">
    <source>
        <dbReference type="ARBA" id="ARBA00022692"/>
    </source>
</evidence>
<dbReference type="CDD" id="cd05387">
    <property type="entry name" value="BY-kinase"/>
    <property type="match status" value="1"/>
</dbReference>
<dbReference type="AlphaFoldDB" id="A0A5B8LS42"/>
<keyword evidence="4" id="KW-0547">Nucleotide-binding</keyword>
<dbReference type="Pfam" id="PF02706">
    <property type="entry name" value="Wzz"/>
    <property type="match status" value="1"/>
</dbReference>
<reference evidence="12 13" key="1">
    <citation type="submission" date="2019-07" db="EMBL/GenBank/DDBJ databases">
        <title>Full genome sequence of Devosia sp. Gsoil 520.</title>
        <authorList>
            <person name="Im W.-T."/>
        </authorList>
    </citation>
    <scope>NUCLEOTIDE SEQUENCE [LARGE SCALE GENOMIC DNA]</scope>
    <source>
        <strain evidence="12 13">Gsoil 520</strain>
    </source>
</reference>
<evidence type="ECO:0000259" key="10">
    <source>
        <dbReference type="Pfam" id="PF02706"/>
    </source>
</evidence>
<dbReference type="OrthoDB" id="230260at2"/>
<dbReference type="KEGG" id="dea:FPZ08_08055"/>
<keyword evidence="7 9" id="KW-0472">Membrane</keyword>
<keyword evidence="5" id="KW-0067">ATP-binding</keyword>
<comment type="subcellular location">
    <subcellularLocation>
        <location evidence="1">Cell membrane</location>
        <topology evidence="1">Multi-pass membrane protein</topology>
    </subcellularLocation>
</comment>
<dbReference type="Proteomes" id="UP000315364">
    <property type="component" value="Chromosome"/>
</dbReference>
<keyword evidence="2" id="KW-1003">Cell membrane</keyword>
<dbReference type="PANTHER" id="PTHR32309:SF13">
    <property type="entry name" value="FERRIC ENTEROBACTIN TRANSPORT PROTEIN FEPE"/>
    <property type="match status" value="1"/>
</dbReference>
<feature type="domain" description="Polysaccharide chain length determinant N-terminal" evidence="10">
    <location>
        <begin position="5"/>
        <end position="93"/>
    </location>
</feature>
<dbReference type="EMBL" id="CP042304">
    <property type="protein sequence ID" value="QDZ10709.1"/>
    <property type="molecule type" value="Genomic_DNA"/>
</dbReference>
<keyword evidence="3 9" id="KW-0812">Transmembrane</keyword>
<evidence type="ECO:0000256" key="7">
    <source>
        <dbReference type="ARBA" id="ARBA00023136"/>
    </source>
</evidence>
<dbReference type="InterPro" id="IPR050445">
    <property type="entry name" value="Bact_polysacc_biosynth/exp"/>
</dbReference>
<sequence>MDETEIDLRSLAGVLRRQFRLIVLTVIVVVGIAGMGAFALTPIFSASTLILVDPSSKNLLDPESSFASAGADSARIDSEVEILRSDSILLRVIGSEQLVTDREFGPTLGWRARLLSFLRLSDQQLPTGQEALNDTLTNLRSAVQVQRRGGTYLISVQVRSTNRDTAARLANAIADAYIAEQLSYKVGSVLASRDILQARIIQARDSIVRSEDSFDDFIQSNIERITAEGGATGVAAMQRQIAELAAAREANTALAATAQASIGQGDLQTLVTTLQSDALNALQAQRDELTAAISTATTDSPTVADLRSQLERINQNLLAEASTEVSNIQAEVERSEQREESLREAMRNEVLNSSLSADVLTELYSLQQSAEIARGQYQTLLSRAQDLDTQANLQIADSRIVSPALAPQSPAFPNRTLIVLLAGLSALALGVALAFLYENLIGGFTNEDQVESVLKTRFASAVPRQANRGANKSFADLLIEEPLSIYAESIRRIRLAIDRPALRNLGESAGDNNGGPTESQVVMVSSSAPNDGKSTIALALARSYALSGERTLLIDCDLRKPSQHRLLNLNPSEGLQEFLRAAPGDSKVIGQIMAGDPMLDSLTVILGARHSDLPTDQLLAGVPFGRLIDAARKTFDVVVIDTPPVGPVVDGLYIAPFADMIVFVARWAATSQTEAKRAIESLRGSKRPETEIVAVLNQQNETRSSYYKKYGGYYSDAY</sequence>
<dbReference type="InterPro" id="IPR027417">
    <property type="entry name" value="P-loop_NTPase"/>
</dbReference>
<dbReference type="Pfam" id="PF13807">
    <property type="entry name" value="GNVR"/>
    <property type="match status" value="1"/>
</dbReference>
<dbReference type="InterPro" id="IPR032807">
    <property type="entry name" value="GNVR"/>
</dbReference>
<evidence type="ECO:0000259" key="11">
    <source>
        <dbReference type="Pfam" id="PF13807"/>
    </source>
</evidence>
<name>A0A5B8LS42_9HYPH</name>
<gene>
    <name evidence="12" type="ORF">FPZ08_08055</name>
</gene>
<accession>A0A5B8LS42</accession>
<evidence type="ECO:0000256" key="6">
    <source>
        <dbReference type="ARBA" id="ARBA00022989"/>
    </source>
</evidence>
<dbReference type="PANTHER" id="PTHR32309">
    <property type="entry name" value="TYROSINE-PROTEIN KINASE"/>
    <property type="match status" value="1"/>
</dbReference>
<feature type="transmembrane region" description="Helical" evidence="9">
    <location>
        <begin position="21"/>
        <end position="44"/>
    </location>
</feature>
<organism evidence="12 13">
    <name type="scientific">Devosia ginsengisoli</name>
    <dbReference type="NCBI Taxonomy" id="400770"/>
    <lineage>
        <taxon>Bacteria</taxon>
        <taxon>Pseudomonadati</taxon>
        <taxon>Pseudomonadota</taxon>
        <taxon>Alphaproteobacteria</taxon>
        <taxon>Hyphomicrobiales</taxon>
        <taxon>Devosiaceae</taxon>
        <taxon>Devosia</taxon>
    </lineage>
</organism>
<evidence type="ECO:0000256" key="2">
    <source>
        <dbReference type="ARBA" id="ARBA00022475"/>
    </source>
</evidence>
<evidence type="ECO:0000256" key="9">
    <source>
        <dbReference type="SAM" id="Phobius"/>
    </source>
</evidence>
<dbReference type="Gene3D" id="3.40.50.300">
    <property type="entry name" value="P-loop containing nucleotide triphosphate hydrolases"/>
    <property type="match status" value="1"/>
</dbReference>
<evidence type="ECO:0000256" key="4">
    <source>
        <dbReference type="ARBA" id="ARBA00022741"/>
    </source>
</evidence>
<dbReference type="RefSeq" id="WP_146289495.1">
    <property type="nucleotide sequence ID" value="NZ_CP042304.1"/>
</dbReference>
<evidence type="ECO:0000313" key="13">
    <source>
        <dbReference type="Proteomes" id="UP000315364"/>
    </source>
</evidence>
<evidence type="ECO:0000256" key="5">
    <source>
        <dbReference type="ARBA" id="ARBA00022840"/>
    </source>
</evidence>
<evidence type="ECO:0008006" key="14">
    <source>
        <dbReference type="Google" id="ProtNLM"/>
    </source>
</evidence>
<keyword evidence="6 9" id="KW-1133">Transmembrane helix</keyword>
<keyword evidence="13" id="KW-1185">Reference proteome</keyword>
<keyword evidence="8" id="KW-0175">Coiled coil</keyword>
<dbReference type="SUPFAM" id="SSF52540">
    <property type="entry name" value="P-loop containing nucleoside triphosphate hydrolases"/>
    <property type="match status" value="1"/>
</dbReference>